<organism evidence="4 5">
    <name type="scientific">Escallonia herrerae</name>
    <dbReference type="NCBI Taxonomy" id="1293975"/>
    <lineage>
        <taxon>Eukaryota</taxon>
        <taxon>Viridiplantae</taxon>
        <taxon>Streptophyta</taxon>
        <taxon>Embryophyta</taxon>
        <taxon>Tracheophyta</taxon>
        <taxon>Spermatophyta</taxon>
        <taxon>Magnoliopsida</taxon>
        <taxon>eudicotyledons</taxon>
        <taxon>Gunneridae</taxon>
        <taxon>Pentapetalae</taxon>
        <taxon>asterids</taxon>
        <taxon>campanulids</taxon>
        <taxon>Escalloniales</taxon>
        <taxon>Escalloniaceae</taxon>
        <taxon>Escallonia</taxon>
    </lineage>
</organism>
<evidence type="ECO:0000313" key="4">
    <source>
        <dbReference type="EMBL" id="KAK3024981.1"/>
    </source>
</evidence>
<dbReference type="Proteomes" id="UP001188597">
    <property type="component" value="Unassembled WGS sequence"/>
</dbReference>
<keyword evidence="2" id="KW-0677">Repeat</keyword>
<keyword evidence="1" id="KW-0732">Signal</keyword>
<dbReference type="InterPro" id="IPR038408">
    <property type="entry name" value="GNK2_sf"/>
</dbReference>
<accession>A0AA88WC44</accession>
<proteinExistence type="predicted"/>
<dbReference type="EMBL" id="JAVXUP010000573">
    <property type="protein sequence ID" value="KAK3024981.1"/>
    <property type="molecule type" value="Genomic_DNA"/>
</dbReference>
<evidence type="ECO:0000259" key="3">
    <source>
        <dbReference type="PROSITE" id="PS51473"/>
    </source>
</evidence>
<comment type="caution">
    <text evidence="4">The sequence shown here is derived from an EMBL/GenBank/DDBJ whole genome shotgun (WGS) entry which is preliminary data.</text>
</comment>
<dbReference type="PROSITE" id="PS51473">
    <property type="entry name" value="GNK2"/>
    <property type="match status" value="1"/>
</dbReference>
<dbReference type="AlphaFoldDB" id="A0AA88WC44"/>
<dbReference type="CDD" id="cd23509">
    <property type="entry name" value="Gnk2-like"/>
    <property type="match status" value="1"/>
</dbReference>
<sequence>METLPSGYKTNPKNASNMSQFNKALTAFFDKLRGEAARGDSVHKFATGYTTSTITGNVTIYALMQCTPD</sequence>
<dbReference type="Gene3D" id="3.30.430.20">
    <property type="entry name" value="Gnk2 domain, C-X8-C-X2-C motif"/>
    <property type="match status" value="1"/>
</dbReference>
<feature type="domain" description="Gnk2-homologous" evidence="3">
    <location>
        <begin position="3"/>
        <end position="69"/>
    </location>
</feature>
<evidence type="ECO:0000313" key="5">
    <source>
        <dbReference type="Proteomes" id="UP001188597"/>
    </source>
</evidence>
<gene>
    <name evidence="4" type="ORF">RJ639_042788</name>
</gene>
<evidence type="ECO:0000256" key="2">
    <source>
        <dbReference type="ARBA" id="ARBA00022737"/>
    </source>
</evidence>
<name>A0AA88WC44_9ASTE</name>
<dbReference type="InterPro" id="IPR002902">
    <property type="entry name" value="GNK2"/>
</dbReference>
<protein>
    <recommendedName>
        <fullName evidence="3">Gnk2-homologous domain-containing protein</fullName>
    </recommendedName>
</protein>
<keyword evidence="5" id="KW-1185">Reference proteome</keyword>
<evidence type="ECO:0000256" key="1">
    <source>
        <dbReference type="ARBA" id="ARBA00022729"/>
    </source>
</evidence>
<reference evidence="4" key="1">
    <citation type="submission" date="2022-12" db="EMBL/GenBank/DDBJ databases">
        <title>Draft genome assemblies for two species of Escallonia (Escalloniales).</title>
        <authorList>
            <person name="Chanderbali A."/>
            <person name="Dervinis C."/>
            <person name="Anghel I."/>
            <person name="Soltis D."/>
            <person name="Soltis P."/>
            <person name="Zapata F."/>
        </authorList>
    </citation>
    <scope>NUCLEOTIDE SEQUENCE</scope>
    <source>
        <strain evidence="4">UCBG64.0493</strain>
        <tissue evidence="4">Leaf</tissue>
    </source>
</reference>